<evidence type="ECO:0000256" key="5">
    <source>
        <dbReference type="ARBA" id="ARBA00023136"/>
    </source>
</evidence>
<feature type="transmembrane region" description="Helical" evidence="6">
    <location>
        <begin position="84"/>
        <end position="105"/>
    </location>
</feature>
<dbReference type="InterPro" id="IPR000620">
    <property type="entry name" value="EamA_dom"/>
</dbReference>
<feature type="transmembrane region" description="Helical" evidence="6">
    <location>
        <begin position="175"/>
        <end position="195"/>
    </location>
</feature>
<evidence type="ECO:0000256" key="3">
    <source>
        <dbReference type="ARBA" id="ARBA00022692"/>
    </source>
</evidence>
<dbReference type="InterPro" id="IPR037185">
    <property type="entry name" value="EmrE-like"/>
</dbReference>
<dbReference type="GO" id="GO:0016020">
    <property type="term" value="C:membrane"/>
    <property type="evidence" value="ECO:0007669"/>
    <property type="project" value="UniProtKB-SubCell"/>
</dbReference>
<proteinExistence type="inferred from homology"/>
<keyword evidence="4 6" id="KW-1133">Transmembrane helix</keyword>
<feature type="domain" description="EamA" evidence="7">
    <location>
        <begin position="143"/>
        <end position="280"/>
    </location>
</feature>
<feature type="transmembrane region" description="Helical" evidence="6">
    <location>
        <begin position="112"/>
        <end position="130"/>
    </location>
</feature>
<evidence type="ECO:0000313" key="8">
    <source>
        <dbReference type="EMBL" id="XBY45417.1"/>
    </source>
</evidence>
<evidence type="ECO:0000256" key="1">
    <source>
        <dbReference type="ARBA" id="ARBA00004141"/>
    </source>
</evidence>
<protein>
    <submittedName>
        <fullName evidence="8">DMT family transporter</fullName>
    </submittedName>
</protein>
<dbReference type="KEGG" id="mflg:ABS361_03795"/>
<comment type="subcellular location">
    <subcellularLocation>
        <location evidence="1">Membrane</location>
        <topology evidence="1">Multi-pass membrane protein</topology>
    </subcellularLocation>
</comment>
<accession>A0AAU7XC58</accession>
<dbReference type="RefSeq" id="WP_407050510.1">
    <property type="nucleotide sequence ID" value="NZ_CP158568.1"/>
</dbReference>
<evidence type="ECO:0000256" key="6">
    <source>
        <dbReference type="SAM" id="Phobius"/>
    </source>
</evidence>
<gene>
    <name evidence="8" type="ORF">ABS361_03795</name>
</gene>
<feature type="domain" description="EamA" evidence="7">
    <location>
        <begin position="2"/>
        <end position="128"/>
    </location>
</feature>
<dbReference type="PANTHER" id="PTHR32322:SF2">
    <property type="entry name" value="EAMA DOMAIN-CONTAINING PROTEIN"/>
    <property type="match status" value="1"/>
</dbReference>
<dbReference type="AlphaFoldDB" id="A0AAU7XC58"/>
<keyword evidence="3 6" id="KW-0812">Transmembrane</keyword>
<comment type="similarity">
    <text evidence="2">Belongs to the EamA transporter family.</text>
</comment>
<dbReference type="EMBL" id="CP158568">
    <property type="protein sequence ID" value="XBY45417.1"/>
    <property type="molecule type" value="Genomic_DNA"/>
</dbReference>
<feature type="transmembrane region" description="Helical" evidence="6">
    <location>
        <begin position="57"/>
        <end position="78"/>
    </location>
</feature>
<sequence>MLVLTATWGIQLSLVKIALPELSAIMQSLIRAVLSTALLSIYMIARGESLLGSPAERPAGVIVGVLFALEFLLLFVGLGHTTAARGVVFFYTMPFFVAAGAWLFLKAERLRPLQWLGLAVAFGGVAFAFADGLRAGSGAPTLFGDTLMIGAAIAWAATTIVLKSSPLAAAPATRVLWYQLALSIPVSALAAAAAGEGMPAWQVSATTLAIVVFQSVWVAFVTYLVWFALIQRHSASVLSTFSFLTPLFGVAAGHFILGETIGWTLGMALGLVIAGLVLVNRRPRRG</sequence>
<evidence type="ECO:0000256" key="4">
    <source>
        <dbReference type="ARBA" id="ARBA00022989"/>
    </source>
</evidence>
<feature type="transmembrane region" description="Helical" evidence="6">
    <location>
        <begin position="207"/>
        <end position="230"/>
    </location>
</feature>
<feature type="transmembrane region" description="Helical" evidence="6">
    <location>
        <begin position="263"/>
        <end position="280"/>
    </location>
</feature>
<dbReference type="SUPFAM" id="SSF103481">
    <property type="entry name" value="Multidrug resistance efflux transporter EmrE"/>
    <property type="match status" value="2"/>
</dbReference>
<evidence type="ECO:0000259" key="7">
    <source>
        <dbReference type="Pfam" id="PF00892"/>
    </source>
</evidence>
<name>A0AAU7XC58_9HYPH</name>
<feature type="transmembrane region" description="Helical" evidence="6">
    <location>
        <begin position="25"/>
        <end position="45"/>
    </location>
</feature>
<feature type="transmembrane region" description="Helical" evidence="6">
    <location>
        <begin position="237"/>
        <end position="257"/>
    </location>
</feature>
<evidence type="ECO:0000256" key="2">
    <source>
        <dbReference type="ARBA" id="ARBA00007362"/>
    </source>
</evidence>
<organism evidence="8">
    <name type="scientific">Methyloraptor flagellatus</name>
    <dbReference type="NCBI Taxonomy" id="3162530"/>
    <lineage>
        <taxon>Bacteria</taxon>
        <taxon>Pseudomonadati</taxon>
        <taxon>Pseudomonadota</taxon>
        <taxon>Alphaproteobacteria</taxon>
        <taxon>Hyphomicrobiales</taxon>
        <taxon>Ancalomicrobiaceae</taxon>
        <taxon>Methyloraptor</taxon>
    </lineage>
</organism>
<feature type="transmembrane region" description="Helical" evidence="6">
    <location>
        <begin position="142"/>
        <end position="163"/>
    </location>
</feature>
<dbReference type="Pfam" id="PF00892">
    <property type="entry name" value="EamA"/>
    <property type="match status" value="2"/>
</dbReference>
<keyword evidence="5 6" id="KW-0472">Membrane</keyword>
<dbReference type="PANTHER" id="PTHR32322">
    <property type="entry name" value="INNER MEMBRANE TRANSPORTER"/>
    <property type="match status" value="1"/>
</dbReference>
<dbReference type="InterPro" id="IPR050638">
    <property type="entry name" value="AA-Vitamin_Transporters"/>
</dbReference>
<reference evidence="8" key="1">
    <citation type="submission" date="2024-06" db="EMBL/GenBank/DDBJ databases">
        <title>Methylostella associata gen. nov., sp. nov., a novel Ancalomicrobiaceae-affiliated facultatively methylotrophic bacteria that feed on methanotrophs of the genus Methylococcus.</title>
        <authorList>
            <person name="Saltykova V."/>
            <person name="Danilova O.V."/>
            <person name="Oshkin I.Y."/>
            <person name="Belova S.E."/>
            <person name="Pimenov N.V."/>
            <person name="Dedysh S.N."/>
        </authorList>
    </citation>
    <scope>NUCLEOTIDE SEQUENCE</scope>
    <source>
        <strain evidence="8">S20</strain>
    </source>
</reference>